<proteinExistence type="predicted"/>
<dbReference type="Proteomes" id="UP001201812">
    <property type="component" value="Unassembled WGS sequence"/>
</dbReference>
<comment type="caution">
    <text evidence="2">The sequence shown here is derived from an EMBL/GenBank/DDBJ whole genome shotgun (WGS) entry which is preliminary data.</text>
</comment>
<feature type="signal peptide" evidence="1">
    <location>
        <begin position="1"/>
        <end position="17"/>
    </location>
</feature>
<dbReference type="EMBL" id="JAKKPZ010000290">
    <property type="protein sequence ID" value="KAI1697061.1"/>
    <property type="molecule type" value="Genomic_DNA"/>
</dbReference>
<evidence type="ECO:0000256" key="1">
    <source>
        <dbReference type="SAM" id="SignalP"/>
    </source>
</evidence>
<name>A0AAD4QXW4_9BILA</name>
<protein>
    <submittedName>
        <fullName evidence="2">Uncharacterized protein</fullName>
    </submittedName>
</protein>
<sequence length="211" mass="23412">MNFVIVVILISLVICIAAPIASPPNAALFALWKELFDMFLKNVNHQFNPADFLVKDEQVTQVKNLSISCWHTSIPLLKLFRGVKNPSDINKDQLNDNANKSYEVCLSLMNHLRALEVGKQITAQKKEKLEKGLELVLDQISAENSASLIKLQQHFSDALSESENLEVGNQVTEETKKVLKGKIQSAMDTLKDISAGPSAIAKKVVQMKNIS</sequence>
<feature type="chain" id="PRO_5042034846" evidence="1">
    <location>
        <begin position="18"/>
        <end position="211"/>
    </location>
</feature>
<gene>
    <name evidence="2" type="ORF">DdX_18724</name>
</gene>
<dbReference type="AlphaFoldDB" id="A0AAD4QXW4"/>
<evidence type="ECO:0000313" key="2">
    <source>
        <dbReference type="EMBL" id="KAI1697061.1"/>
    </source>
</evidence>
<organism evidence="2 3">
    <name type="scientific">Ditylenchus destructor</name>
    <dbReference type="NCBI Taxonomy" id="166010"/>
    <lineage>
        <taxon>Eukaryota</taxon>
        <taxon>Metazoa</taxon>
        <taxon>Ecdysozoa</taxon>
        <taxon>Nematoda</taxon>
        <taxon>Chromadorea</taxon>
        <taxon>Rhabditida</taxon>
        <taxon>Tylenchina</taxon>
        <taxon>Tylenchomorpha</taxon>
        <taxon>Sphaerularioidea</taxon>
        <taxon>Anguinidae</taxon>
        <taxon>Anguininae</taxon>
        <taxon>Ditylenchus</taxon>
    </lineage>
</organism>
<evidence type="ECO:0000313" key="3">
    <source>
        <dbReference type="Proteomes" id="UP001201812"/>
    </source>
</evidence>
<keyword evidence="1" id="KW-0732">Signal</keyword>
<reference evidence="2" key="1">
    <citation type="submission" date="2022-01" db="EMBL/GenBank/DDBJ databases">
        <title>Genome Sequence Resource for Two Populations of Ditylenchus destructor, the Migratory Endoparasitic Phytonematode.</title>
        <authorList>
            <person name="Zhang H."/>
            <person name="Lin R."/>
            <person name="Xie B."/>
        </authorList>
    </citation>
    <scope>NUCLEOTIDE SEQUENCE</scope>
    <source>
        <strain evidence="2">BazhouSP</strain>
    </source>
</reference>
<accession>A0AAD4QXW4</accession>
<keyword evidence="3" id="KW-1185">Reference proteome</keyword>